<keyword evidence="3" id="KW-0862">Zinc</keyword>
<keyword evidence="4" id="KW-0175">Coiled coil</keyword>
<dbReference type="Gene3D" id="3.30.160.60">
    <property type="entry name" value="Classic Zinc Finger"/>
    <property type="match status" value="1"/>
</dbReference>
<reference evidence="7 8" key="1">
    <citation type="submission" date="2014-06" db="EMBL/GenBank/DDBJ databases">
        <authorList>
            <person name="Swart Estienne"/>
        </authorList>
    </citation>
    <scope>NUCLEOTIDE SEQUENCE [LARGE SCALE GENOMIC DNA]</scope>
    <source>
        <strain evidence="7 8">130c</strain>
    </source>
</reference>
<dbReference type="InterPro" id="IPR006652">
    <property type="entry name" value="Kelch_1"/>
</dbReference>
<dbReference type="InParanoid" id="A0A078ADK2"/>
<dbReference type="EMBL" id="CCKQ01008168">
    <property type="protein sequence ID" value="CDW79612.1"/>
    <property type="molecule type" value="Genomic_DNA"/>
</dbReference>
<sequence>MESRGQGDIKGCNEHPSEETKGFCKDCSAGVCFRCAIGKHRTHTIVNIDELDRRDLETQLTVFETKIDQLREKAQQILEKAKNSESHSEKLPEITRNFQEIKERFGSGQYKEMIVGELERNYAQIKDMYDKLTREEKEDQNLQDKLASLERSTDTSIFDYIRSVIDERNALINAYEKNLKNQKTMIAEFNHFDIKERIIDFFQNIFIVKKKLTDKRIIHYFEWGNKNIHFYDVQSRKQSKYLVDFNNYIPKFCRTVVTDHGRLFCIAGRHQDNVCCNWMLEYIEEHKCLEHKANLNDARSDFTSIYESEKDRIYVIGGNDAKNFYKNCEYYDVGADKWVRMAELNVARDSAACCVFNAKFIYVFSGRIKFSPKEITDVCELYDVEKNIWEIINVKNKSNWIPCDLAMAFQIGPSSILIFGGFDKANRTNATFVFNTNNKTIEKSGDLPTVGSFSTMVFQIDDCLYTVGWNNTKKNLYKYNISDSYWKVDEEFTI</sequence>
<keyword evidence="3" id="KW-0479">Metal-binding</keyword>
<keyword evidence="8" id="KW-1185">Reference proteome</keyword>
<keyword evidence="3" id="KW-0863">Zinc-finger</keyword>
<feature type="region of interest" description="Disordered" evidence="5">
    <location>
        <begin position="1"/>
        <end position="20"/>
    </location>
</feature>
<keyword evidence="2" id="KW-0677">Repeat</keyword>
<name>A0A078ADK2_STYLE</name>
<protein>
    <submittedName>
        <fullName evidence="7">Kelch motif family protein</fullName>
    </submittedName>
</protein>
<dbReference type="SUPFAM" id="SSF117281">
    <property type="entry name" value="Kelch motif"/>
    <property type="match status" value="1"/>
</dbReference>
<dbReference type="InterPro" id="IPR051746">
    <property type="entry name" value="Kelch_domain_containing_8"/>
</dbReference>
<feature type="coiled-coil region" evidence="4">
    <location>
        <begin position="53"/>
        <end position="87"/>
    </location>
</feature>
<dbReference type="SMART" id="SM00612">
    <property type="entry name" value="Kelch"/>
    <property type="match status" value="2"/>
</dbReference>
<evidence type="ECO:0000256" key="2">
    <source>
        <dbReference type="ARBA" id="ARBA00022737"/>
    </source>
</evidence>
<dbReference type="Gene3D" id="2.120.10.80">
    <property type="entry name" value="Kelch-type beta propeller"/>
    <property type="match status" value="1"/>
</dbReference>
<proteinExistence type="predicted"/>
<dbReference type="OMA" id="HEISRMN"/>
<accession>A0A078ADK2</accession>
<dbReference type="SMART" id="SM00336">
    <property type="entry name" value="BBOX"/>
    <property type="match status" value="1"/>
</dbReference>
<dbReference type="Pfam" id="PF01344">
    <property type="entry name" value="Kelch_1"/>
    <property type="match status" value="1"/>
</dbReference>
<gene>
    <name evidence="7" type="primary">Contig9303.g9941</name>
    <name evidence="7" type="ORF">STYLEM_8602</name>
</gene>
<dbReference type="AlphaFoldDB" id="A0A078ADK2"/>
<evidence type="ECO:0000256" key="4">
    <source>
        <dbReference type="SAM" id="Coils"/>
    </source>
</evidence>
<dbReference type="InterPro" id="IPR000315">
    <property type="entry name" value="Znf_B-box"/>
</dbReference>
<evidence type="ECO:0000259" key="6">
    <source>
        <dbReference type="PROSITE" id="PS50119"/>
    </source>
</evidence>
<evidence type="ECO:0000256" key="1">
    <source>
        <dbReference type="ARBA" id="ARBA00022441"/>
    </source>
</evidence>
<dbReference type="SUPFAM" id="SSF57845">
    <property type="entry name" value="B-box zinc-binding domain"/>
    <property type="match status" value="1"/>
</dbReference>
<dbReference type="GO" id="GO:0008270">
    <property type="term" value="F:zinc ion binding"/>
    <property type="evidence" value="ECO:0007669"/>
    <property type="project" value="UniProtKB-KW"/>
</dbReference>
<evidence type="ECO:0000256" key="5">
    <source>
        <dbReference type="SAM" id="MobiDB-lite"/>
    </source>
</evidence>
<dbReference type="Proteomes" id="UP000039865">
    <property type="component" value="Unassembled WGS sequence"/>
</dbReference>
<dbReference type="PANTHER" id="PTHR46260">
    <property type="entry name" value="RING-TYPE DOMAIN-CONTAINING PROTEIN"/>
    <property type="match status" value="1"/>
</dbReference>
<dbReference type="PROSITE" id="PS50119">
    <property type="entry name" value="ZF_BBOX"/>
    <property type="match status" value="1"/>
</dbReference>
<feature type="domain" description="B box-type" evidence="6">
    <location>
        <begin position="12"/>
        <end position="48"/>
    </location>
</feature>
<dbReference type="OrthoDB" id="304846at2759"/>
<evidence type="ECO:0000313" key="8">
    <source>
        <dbReference type="Proteomes" id="UP000039865"/>
    </source>
</evidence>
<keyword evidence="1" id="KW-0880">Kelch repeat</keyword>
<evidence type="ECO:0000313" key="7">
    <source>
        <dbReference type="EMBL" id="CDW79612.1"/>
    </source>
</evidence>
<dbReference type="InterPro" id="IPR015915">
    <property type="entry name" value="Kelch-typ_b-propeller"/>
</dbReference>
<evidence type="ECO:0000256" key="3">
    <source>
        <dbReference type="PROSITE-ProRule" id="PRU00024"/>
    </source>
</evidence>
<dbReference type="PANTHER" id="PTHR46260:SF3">
    <property type="entry name" value="RING-TYPE DOMAIN-CONTAINING PROTEIN"/>
    <property type="match status" value="1"/>
</dbReference>
<organism evidence="7 8">
    <name type="scientific">Stylonychia lemnae</name>
    <name type="common">Ciliate</name>
    <dbReference type="NCBI Taxonomy" id="5949"/>
    <lineage>
        <taxon>Eukaryota</taxon>
        <taxon>Sar</taxon>
        <taxon>Alveolata</taxon>
        <taxon>Ciliophora</taxon>
        <taxon>Intramacronucleata</taxon>
        <taxon>Spirotrichea</taxon>
        <taxon>Stichotrichia</taxon>
        <taxon>Sporadotrichida</taxon>
        <taxon>Oxytrichidae</taxon>
        <taxon>Stylonychinae</taxon>
        <taxon>Stylonychia</taxon>
    </lineage>
</organism>
<dbReference type="Pfam" id="PF00643">
    <property type="entry name" value="zf-B_box"/>
    <property type="match status" value="1"/>
</dbReference>
<feature type="coiled-coil region" evidence="4">
    <location>
        <begin position="115"/>
        <end position="152"/>
    </location>
</feature>